<proteinExistence type="predicted"/>
<gene>
    <name evidence="1" type="ORF">FIBSPDRAFT_973574</name>
</gene>
<dbReference type="OrthoDB" id="4703at2759"/>
<dbReference type="AlphaFoldDB" id="A0A166G2J9"/>
<organism evidence="1 2">
    <name type="scientific">Athelia psychrophila</name>
    <dbReference type="NCBI Taxonomy" id="1759441"/>
    <lineage>
        <taxon>Eukaryota</taxon>
        <taxon>Fungi</taxon>
        <taxon>Dikarya</taxon>
        <taxon>Basidiomycota</taxon>
        <taxon>Agaricomycotina</taxon>
        <taxon>Agaricomycetes</taxon>
        <taxon>Agaricomycetidae</taxon>
        <taxon>Atheliales</taxon>
        <taxon>Atheliaceae</taxon>
        <taxon>Athelia</taxon>
    </lineage>
</organism>
<dbReference type="Proteomes" id="UP000076532">
    <property type="component" value="Unassembled WGS sequence"/>
</dbReference>
<accession>A0A166G2J9</accession>
<name>A0A166G2J9_9AGAM</name>
<protein>
    <submittedName>
        <fullName evidence="1">Uncharacterized protein</fullName>
    </submittedName>
</protein>
<evidence type="ECO:0000313" key="2">
    <source>
        <dbReference type="Proteomes" id="UP000076532"/>
    </source>
</evidence>
<dbReference type="EMBL" id="KV417583">
    <property type="protein sequence ID" value="KZP17405.1"/>
    <property type="molecule type" value="Genomic_DNA"/>
</dbReference>
<evidence type="ECO:0000313" key="1">
    <source>
        <dbReference type="EMBL" id="KZP17405.1"/>
    </source>
</evidence>
<keyword evidence="2" id="KW-1185">Reference proteome</keyword>
<sequence>MYSTLTVSIHHRHRAVPLYFPVKRVESLTRPAKLIAPPQATPMNNFTLNQTVQDTVHRGL</sequence>
<reference evidence="1 2" key="1">
    <citation type="journal article" date="2016" name="Mol. Biol. Evol.">
        <title>Comparative Genomics of Early-Diverging Mushroom-Forming Fungi Provides Insights into the Origins of Lignocellulose Decay Capabilities.</title>
        <authorList>
            <person name="Nagy L.G."/>
            <person name="Riley R."/>
            <person name="Tritt A."/>
            <person name="Adam C."/>
            <person name="Daum C."/>
            <person name="Floudas D."/>
            <person name="Sun H."/>
            <person name="Yadav J.S."/>
            <person name="Pangilinan J."/>
            <person name="Larsson K.H."/>
            <person name="Matsuura K."/>
            <person name="Barry K."/>
            <person name="Labutti K."/>
            <person name="Kuo R."/>
            <person name="Ohm R.A."/>
            <person name="Bhattacharya S.S."/>
            <person name="Shirouzu T."/>
            <person name="Yoshinaga Y."/>
            <person name="Martin F.M."/>
            <person name="Grigoriev I.V."/>
            <person name="Hibbett D.S."/>
        </authorList>
    </citation>
    <scope>NUCLEOTIDE SEQUENCE [LARGE SCALE GENOMIC DNA]</scope>
    <source>
        <strain evidence="1 2">CBS 109695</strain>
    </source>
</reference>